<evidence type="ECO:0000313" key="2">
    <source>
        <dbReference type="Proteomes" id="UP001321473"/>
    </source>
</evidence>
<reference evidence="1 2" key="1">
    <citation type="journal article" date="2023" name="Arcadia Sci">
        <title>De novo assembly of a long-read Amblyomma americanum tick genome.</title>
        <authorList>
            <person name="Chou S."/>
            <person name="Poskanzer K.E."/>
            <person name="Rollins M."/>
            <person name="Thuy-Boun P.S."/>
        </authorList>
    </citation>
    <scope>NUCLEOTIDE SEQUENCE [LARGE SCALE GENOMIC DNA]</scope>
    <source>
        <strain evidence="1">F_SG_1</strain>
        <tissue evidence="1">Salivary glands</tissue>
    </source>
</reference>
<dbReference type="InterPro" id="IPR027819">
    <property type="entry name" value="C9orf72"/>
</dbReference>
<gene>
    <name evidence="1" type="ORF">V5799_023858</name>
</gene>
<protein>
    <submittedName>
        <fullName evidence="1">Uncharacterized protein</fullName>
    </submittedName>
</protein>
<proteinExistence type="predicted"/>
<accession>A0AAQ4FIE8</accession>
<dbReference type="AlphaFoldDB" id="A0AAQ4FIE8"/>
<feature type="non-terminal residue" evidence="1">
    <location>
        <position position="1"/>
    </location>
</feature>
<name>A0AAQ4FIE8_AMBAM</name>
<dbReference type="GO" id="GO:0005085">
    <property type="term" value="F:guanyl-nucleotide exchange factor activity"/>
    <property type="evidence" value="ECO:0007669"/>
    <property type="project" value="InterPro"/>
</dbReference>
<dbReference type="PROSITE" id="PS51835">
    <property type="entry name" value="DENN_C9ORF72"/>
    <property type="match status" value="1"/>
</dbReference>
<dbReference type="Proteomes" id="UP001321473">
    <property type="component" value="Unassembled WGS sequence"/>
</dbReference>
<organism evidence="1 2">
    <name type="scientific">Amblyomma americanum</name>
    <name type="common">Lone star tick</name>
    <dbReference type="NCBI Taxonomy" id="6943"/>
    <lineage>
        <taxon>Eukaryota</taxon>
        <taxon>Metazoa</taxon>
        <taxon>Ecdysozoa</taxon>
        <taxon>Arthropoda</taxon>
        <taxon>Chelicerata</taxon>
        <taxon>Arachnida</taxon>
        <taxon>Acari</taxon>
        <taxon>Parasitiformes</taxon>
        <taxon>Ixodida</taxon>
        <taxon>Ixodoidea</taxon>
        <taxon>Ixodidae</taxon>
        <taxon>Amblyomminae</taxon>
        <taxon>Amblyomma</taxon>
    </lineage>
</organism>
<evidence type="ECO:0000313" key="1">
    <source>
        <dbReference type="EMBL" id="KAK8786368.1"/>
    </source>
</evidence>
<comment type="caution">
    <text evidence="1">The sequence shown here is derived from an EMBL/GenBank/DDBJ whole genome shotgun (WGS) entry which is preliminary data.</text>
</comment>
<keyword evidence="2" id="KW-1185">Reference proteome</keyword>
<dbReference type="EMBL" id="JARKHS020002798">
    <property type="protein sequence ID" value="KAK8786368.1"/>
    <property type="molecule type" value="Genomic_DNA"/>
</dbReference>
<sequence length="97" mass="10684">LKAARTPSAESHVSQFVQQLGRAPNTAVAEQLLLAFQRHLRTKAAALIQCASRSRRALSTKYLQSVLAVPYLSDFLVILAEAERLRPGLSRYVLPPS</sequence>